<dbReference type="EMBL" id="NGFP01000007">
    <property type="protein sequence ID" value="OUC99473.1"/>
    <property type="molecule type" value="Genomic_DNA"/>
</dbReference>
<proteinExistence type="predicted"/>
<name>A0A243RY68_9ACTN</name>
<reference evidence="3 4" key="1">
    <citation type="submission" date="2017-05" db="EMBL/GenBank/DDBJ databases">
        <title>Biotechnological potential of actinobacteria isolated from South African environments.</title>
        <authorList>
            <person name="Le Roes-Hill M."/>
            <person name="Prins A."/>
            <person name="Durrell K.A."/>
        </authorList>
    </citation>
    <scope>NUCLEOTIDE SEQUENCE [LARGE SCALE GENOMIC DNA]</scope>
    <source>
        <strain evidence="3">M26</strain>
    </source>
</reference>
<accession>A0A243RY68</accession>
<gene>
    <name evidence="3" type="ORF">CA984_02800</name>
</gene>
<evidence type="ECO:0000313" key="3">
    <source>
        <dbReference type="EMBL" id="OUC99473.1"/>
    </source>
</evidence>
<dbReference type="InterPro" id="IPR005149">
    <property type="entry name" value="Tscrpt_reg_PadR_N"/>
</dbReference>
<feature type="region of interest" description="Disordered" evidence="1">
    <location>
        <begin position="123"/>
        <end position="146"/>
    </location>
</feature>
<dbReference type="PANTHER" id="PTHR43252:SF7">
    <property type="entry name" value="TRANSCRIPTIONAL REGULATOR YQJI"/>
    <property type="match status" value="1"/>
</dbReference>
<dbReference type="SUPFAM" id="SSF46785">
    <property type="entry name" value="Winged helix' DNA-binding domain"/>
    <property type="match status" value="1"/>
</dbReference>
<keyword evidence="4" id="KW-1185">Reference proteome</keyword>
<dbReference type="Gene3D" id="1.10.10.10">
    <property type="entry name" value="Winged helix-like DNA-binding domain superfamily/Winged helix DNA-binding domain"/>
    <property type="match status" value="1"/>
</dbReference>
<dbReference type="PANTHER" id="PTHR43252">
    <property type="entry name" value="TRANSCRIPTIONAL REGULATOR YQJI"/>
    <property type="match status" value="1"/>
</dbReference>
<dbReference type="InterPro" id="IPR036388">
    <property type="entry name" value="WH-like_DNA-bd_sf"/>
</dbReference>
<dbReference type="Pfam" id="PF03551">
    <property type="entry name" value="PadR"/>
    <property type="match status" value="1"/>
</dbReference>
<feature type="domain" description="Transcription regulator PadR N-terminal" evidence="2">
    <location>
        <begin position="14"/>
        <end position="82"/>
    </location>
</feature>
<dbReference type="RefSeq" id="WP_086567682.1">
    <property type="nucleotide sequence ID" value="NZ_NGFP01000007.1"/>
</dbReference>
<evidence type="ECO:0000313" key="4">
    <source>
        <dbReference type="Proteomes" id="UP000194761"/>
    </source>
</evidence>
<organism evidence="3 4">
    <name type="scientific">Streptosporangium minutum</name>
    <dbReference type="NCBI Taxonomy" id="569862"/>
    <lineage>
        <taxon>Bacteria</taxon>
        <taxon>Bacillati</taxon>
        <taxon>Actinomycetota</taxon>
        <taxon>Actinomycetes</taxon>
        <taxon>Streptosporangiales</taxon>
        <taxon>Streptosporangiaceae</taxon>
        <taxon>Streptosporangium</taxon>
    </lineage>
</organism>
<sequence length="243" mass="28763">MSPVFGHGRLRLYLLKLLEESPRHGYEVIRLLQDRFLGVYSPSPGTIYPRLARLEEEGLVTHEVLEGKKVFTITDRGRDELNARLDELADLEQEISDSVRDIAREVKEDVRDTVKSLREELTQMARDVRQGSKQEQSRSRNEQREAWREQKAEWQRQKQEWQRQKQEWQRQSHEWKHDWKRIWADSFTGHGSRDRDARLGQMLAEFVEELRRDAAGAQVTEETLATAQDALYDAARRIRDALR</sequence>
<protein>
    <submittedName>
        <fullName evidence="3">PadR family transcriptional regulator</fullName>
    </submittedName>
</protein>
<evidence type="ECO:0000256" key="1">
    <source>
        <dbReference type="SAM" id="MobiDB-lite"/>
    </source>
</evidence>
<comment type="caution">
    <text evidence="3">The sequence shown here is derived from an EMBL/GenBank/DDBJ whole genome shotgun (WGS) entry which is preliminary data.</text>
</comment>
<evidence type="ECO:0000259" key="2">
    <source>
        <dbReference type="Pfam" id="PF03551"/>
    </source>
</evidence>
<dbReference type="InterPro" id="IPR036390">
    <property type="entry name" value="WH_DNA-bd_sf"/>
</dbReference>
<dbReference type="Proteomes" id="UP000194761">
    <property type="component" value="Unassembled WGS sequence"/>
</dbReference>
<dbReference type="AlphaFoldDB" id="A0A243RY68"/>